<dbReference type="Proteomes" id="UP000594632">
    <property type="component" value="Chromosome"/>
</dbReference>
<reference evidence="1 2" key="1">
    <citation type="journal article" date="2020" name="Nat. Commun.">
        <title>The structures of two archaeal type IV pili illuminate evolutionary relationships.</title>
        <authorList>
            <person name="Wang F."/>
            <person name="Baquero D.P."/>
            <person name="Su Z."/>
            <person name="Beltran L.C."/>
            <person name="Prangishvili D."/>
            <person name="Krupovic M."/>
            <person name="Egelman E.H."/>
        </authorList>
    </citation>
    <scope>NUCLEOTIDE SEQUENCE [LARGE SCALE GENOMIC DNA]</scope>
    <source>
        <strain evidence="1 2">POZ149</strain>
    </source>
</reference>
<gene>
    <name evidence="1" type="ORF">HFC64_01920</name>
</gene>
<proteinExistence type="predicted"/>
<accession>A0A7S9NQ83</accession>
<organism evidence="1 2">
    <name type="scientific">Saccharolobus solfataricus</name>
    <name type="common">Sulfolobus solfataricus</name>
    <dbReference type="NCBI Taxonomy" id="2287"/>
    <lineage>
        <taxon>Archaea</taxon>
        <taxon>Thermoproteota</taxon>
        <taxon>Thermoprotei</taxon>
        <taxon>Sulfolobales</taxon>
        <taxon>Sulfolobaceae</taxon>
        <taxon>Saccharolobus</taxon>
    </lineage>
</organism>
<dbReference type="EMBL" id="CP050869">
    <property type="protein sequence ID" value="QPG48866.1"/>
    <property type="molecule type" value="Genomic_DNA"/>
</dbReference>
<protein>
    <submittedName>
        <fullName evidence="1">Uncharacterized protein</fullName>
    </submittedName>
</protein>
<name>A0A7S9NQ83_SACSO</name>
<evidence type="ECO:0000313" key="2">
    <source>
        <dbReference type="Proteomes" id="UP000594632"/>
    </source>
</evidence>
<dbReference type="GeneID" id="44089149"/>
<sequence length="55" mass="6346">MIVAYGYSLKSEREAYEMVLEVLRDLGVKVDSLRADKYYSKSILDDFPDSENLIP</sequence>
<dbReference type="AlphaFoldDB" id="A0A7S9NQ83"/>
<evidence type="ECO:0000313" key="1">
    <source>
        <dbReference type="EMBL" id="QPG48866.1"/>
    </source>
</evidence>
<dbReference type="RefSeq" id="WP_158011701.1">
    <property type="nucleotide sequence ID" value="NZ_LT549890.1"/>
</dbReference>